<reference evidence="17" key="1">
    <citation type="submission" date="2025-08" db="UniProtKB">
        <authorList>
            <consortium name="RefSeq"/>
        </authorList>
    </citation>
    <scope>IDENTIFICATION</scope>
    <source>
        <tissue evidence="17">Tentacle</tissue>
    </source>
</reference>
<evidence type="ECO:0000256" key="10">
    <source>
        <dbReference type="ARBA" id="ARBA00022990"/>
    </source>
</evidence>
<keyword evidence="13" id="KW-0472">Membrane</keyword>
<dbReference type="GO" id="GO:0034499">
    <property type="term" value="P:late endosome to Golgi transport"/>
    <property type="evidence" value="ECO:0007669"/>
    <property type="project" value="TreeGrafter"/>
</dbReference>
<dbReference type="GO" id="GO:0015031">
    <property type="term" value="P:protein transport"/>
    <property type="evidence" value="ECO:0007669"/>
    <property type="project" value="UniProtKB-KW"/>
</dbReference>
<evidence type="ECO:0000256" key="2">
    <source>
        <dbReference type="ARBA" id="ARBA00004255"/>
    </source>
</evidence>
<dbReference type="Gene3D" id="3.30.1520.10">
    <property type="entry name" value="Phox-like domain"/>
    <property type="match status" value="1"/>
</dbReference>
<dbReference type="PANTHER" id="PTHR45963:SF2">
    <property type="entry name" value="RE52028P"/>
    <property type="match status" value="1"/>
</dbReference>
<comment type="similarity">
    <text evidence="4">Belongs to the sorting nexin family.</text>
</comment>
<evidence type="ECO:0000256" key="9">
    <source>
        <dbReference type="ARBA" id="ARBA00022927"/>
    </source>
</evidence>
<dbReference type="InterPro" id="IPR051074">
    <property type="entry name" value="Sorting_Nexin"/>
</dbReference>
<gene>
    <name evidence="17" type="primary">LOC116286972</name>
</gene>
<evidence type="ECO:0000256" key="3">
    <source>
        <dbReference type="ARBA" id="ARBA00004496"/>
    </source>
</evidence>
<evidence type="ECO:0000256" key="1">
    <source>
        <dbReference type="ARBA" id="ARBA00004179"/>
    </source>
</evidence>
<organism evidence="16 17">
    <name type="scientific">Actinia tenebrosa</name>
    <name type="common">Australian red waratah sea anemone</name>
    <dbReference type="NCBI Taxonomy" id="6105"/>
    <lineage>
        <taxon>Eukaryota</taxon>
        <taxon>Metazoa</taxon>
        <taxon>Cnidaria</taxon>
        <taxon>Anthozoa</taxon>
        <taxon>Hexacorallia</taxon>
        <taxon>Actiniaria</taxon>
        <taxon>Actiniidae</taxon>
        <taxon>Actinia</taxon>
    </lineage>
</organism>
<dbReference type="OrthoDB" id="5227681at2759"/>
<keyword evidence="7" id="KW-0963">Cytoplasm</keyword>
<dbReference type="GeneID" id="116286972"/>
<dbReference type="FunCoup" id="A0A6P8GYY9">
    <property type="interactions" value="2360"/>
</dbReference>
<dbReference type="GO" id="GO:0030904">
    <property type="term" value="C:retromer complex"/>
    <property type="evidence" value="ECO:0007669"/>
    <property type="project" value="TreeGrafter"/>
</dbReference>
<dbReference type="GO" id="GO:0032266">
    <property type="term" value="F:phosphatidylinositol-3-phosphate binding"/>
    <property type="evidence" value="ECO:0007669"/>
    <property type="project" value="TreeGrafter"/>
</dbReference>
<keyword evidence="6" id="KW-0813">Transport</keyword>
<dbReference type="Pfam" id="PF00787">
    <property type="entry name" value="PX"/>
    <property type="match status" value="1"/>
</dbReference>
<dbReference type="GO" id="GO:0051246">
    <property type="term" value="P:regulation of protein metabolic process"/>
    <property type="evidence" value="ECO:0007669"/>
    <property type="project" value="UniProtKB-ARBA"/>
</dbReference>
<dbReference type="PROSITE" id="PS50195">
    <property type="entry name" value="PX"/>
    <property type="match status" value="1"/>
</dbReference>
<evidence type="ECO:0000313" key="16">
    <source>
        <dbReference type="Proteomes" id="UP000515163"/>
    </source>
</evidence>
<dbReference type="GO" id="GO:0000139">
    <property type="term" value="C:Golgi membrane"/>
    <property type="evidence" value="ECO:0007669"/>
    <property type="project" value="UniProtKB-SubCell"/>
</dbReference>
<evidence type="ECO:0000256" key="6">
    <source>
        <dbReference type="ARBA" id="ARBA00022448"/>
    </source>
</evidence>
<dbReference type="FunFam" id="3.30.1520.10:FF:000002">
    <property type="entry name" value="Sorting nexin 12"/>
    <property type="match status" value="1"/>
</dbReference>
<dbReference type="SMART" id="SM00312">
    <property type="entry name" value="PX"/>
    <property type="match status" value="1"/>
</dbReference>
<evidence type="ECO:0000256" key="8">
    <source>
        <dbReference type="ARBA" id="ARBA00022553"/>
    </source>
</evidence>
<keyword evidence="8" id="KW-0597">Phosphoprotein</keyword>
<dbReference type="GO" id="GO:0031901">
    <property type="term" value="C:early endosome membrane"/>
    <property type="evidence" value="ECO:0007669"/>
    <property type="project" value="TreeGrafter"/>
</dbReference>
<evidence type="ECO:0000256" key="5">
    <source>
        <dbReference type="ARBA" id="ARBA00020436"/>
    </source>
</evidence>
<keyword evidence="11" id="KW-0333">Golgi apparatus</keyword>
<dbReference type="InterPro" id="IPR001683">
    <property type="entry name" value="PX_dom"/>
</dbReference>
<keyword evidence="12" id="KW-0446">Lipid-binding</keyword>
<dbReference type="InParanoid" id="A0A6P8GYY9"/>
<evidence type="ECO:0000256" key="4">
    <source>
        <dbReference type="ARBA" id="ARBA00010883"/>
    </source>
</evidence>
<evidence type="ECO:0000256" key="13">
    <source>
        <dbReference type="ARBA" id="ARBA00023136"/>
    </source>
</evidence>
<comment type="function">
    <text evidence="14">Required for retention of late Golgi membrane proteins. Component of the retrieval machinery that functions by direct interaction with the cytosolic tails of certain TGN membrane proteins during the sorting/budding process at the prevacuolar compartment. Binds phosphatidylinositol 3-phosphate (PtdIns(P3)).</text>
</comment>
<proteinExistence type="inferred from homology"/>
<evidence type="ECO:0000313" key="17">
    <source>
        <dbReference type="RefSeq" id="XP_031549434.1"/>
    </source>
</evidence>
<dbReference type="SUPFAM" id="SSF64268">
    <property type="entry name" value="PX domain"/>
    <property type="match status" value="1"/>
</dbReference>
<dbReference type="PANTHER" id="PTHR45963">
    <property type="entry name" value="RE52028P"/>
    <property type="match status" value="1"/>
</dbReference>
<keyword evidence="10" id="KW-0007">Acetylation</keyword>
<feature type="domain" description="PX" evidence="15">
    <location>
        <begin position="32"/>
        <end position="156"/>
    </location>
</feature>
<evidence type="ECO:0000256" key="11">
    <source>
        <dbReference type="ARBA" id="ARBA00023034"/>
    </source>
</evidence>
<accession>A0A6P8GYY9</accession>
<sequence length="167" mass="19519">MAQKSSEPTRPDTKRLEFKKQNLDDAYAVPANVLEIDVINPETKGIGKKRYTDYEVRMRTNLPVFKLKESNVRRRYSDFEWLRSELERDSKIIVPPLPGKALKLQLPFRSDDGIFEDEFIEERRQGLESFINKIAGHPLAQNEKCLHMFLQDPIIDKNYVPGKVRNT</sequence>
<dbReference type="InterPro" id="IPR036871">
    <property type="entry name" value="PX_dom_sf"/>
</dbReference>
<evidence type="ECO:0000259" key="15">
    <source>
        <dbReference type="PROSITE" id="PS50195"/>
    </source>
</evidence>
<keyword evidence="16" id="KW-1185">Reference proteome</keyword>
<dbReference type="AlphaFoldDB" id="A0A6P8GYY9"/>
<evidence type="ECO:0000256" key="7">
    <source>
        <dbReference type="ARBA" id="ARBA00022490"/>
    </source>
</evidence>
<keyword evidence="9" id="KW-0653">Protein transport</keyword>
<dbReference type="RefSeq" id="XP_031549434.1">
    <property type="nucleotide sequence ID" value="XM_031693574.1"/>
</dbReference>
<dbReference type="GO" id="GO:0032456">
    <property type="term" value="P:endocytic recycling"/>
    <property type="evidence" value="ECO:0007669"/>
    <property type="project" value="TreeGrafter"/>
</dbReference>
<evidence type="ECO:0000256" key="14">
    <source>
        <dbReference type="ARBA" id="ARBA00025533"/>
    </source>
</evidence>
<protein>
    <recommendedName>
        <fullName evidence="5">Sorting nexin-3</fullName>
    </recommendedName>
</protein>
<dbReference type="KEGG" id="aten:116286972"/>
<dbReference type="CDD" id="cd06894">
    <property type="entry name" value="PX_SNX3_like"/>
    <property type="match status" value="1"/>
</dbReference>
<evidence type="ECO:0000256" key="12">
    <source>
        <dbReference type="ARBA" id="ARBA00023121"/>
    </source>
</evidence>
<comment type="subcellular location">
    <subcellularLocation>
        <location evidence="3">Cytoplasm</location>
    </subcellularLocation>
    <subcellularLocation>
        <location evidence="2">Golgi apparatus membrane</location>
        <topology evidence="2">Peripheral membrane protein</topology>
        <orientation evidence="2">Cytoplasmic side</orientation>
    </subcellularLocation>
    <subcellularLocation>
        <location evidence="1">Prevacuolar compartment membrane</location>
        <topology evidence="1">Peripheral membrane protein</topology>
        <orientation evidence="1">Cytoplasmic side</orientation>
    </subcellularLocation>
</comment>
<dbReference type="Proteomes" id="UP000515163">
    <property type="component" value="Unplaced"/>
</dbReference>
<name>A0A6P8GYY9_ACTTE</name>